<feature type="coiled-coil region" evidence="17">
    <location>
        <begin position="71"/>
        <end position="113"/>
    </location>
</feature>
<dbReference type="Pfam" id="PF03462">
    <property type="entry name" value="PCRF"/>
    <property type="match status" value="1"/>
</dbReference>
<dbReference type="CDD" id="cd20364">
    <property type="entry name" value="BRcat_RBR_FBXO5"/>
    <property type="match status" value="1"/>
</dbReference>
<protein>
    <recommendedName>
        <fullName evidence="14">Peptide chain release factor 1-like, mitochondrial</fullName>
    </recommendedName>
    <alternativeName>
        <fullName evidence="15">Mitochondrial translational release factor 1-like</fullName>
    </alternativeName>
</protein>
<evidence type="ECO:0000256" key="16">
    <source>
        <dbReference type="PROSITE-ProRule" id="PRU01220"/>
    </source>
</evidence>
<dbReference type="Gene3D" id="2.20.25.20">
    <property type="match status" value="1"/>
</dbReference>
<dbReference type="GO" id="GO:0005739">
    <property type="term" value="C:mitochondrion"/>
    <property type="evidence" value="ECO:0007669"/>
    <property type="project" value="UniProtKB-SubCell"/>
</dbReference>
<dbReference type="FunFam" id="2.20.25.20:FF:000006">
    <property type="entry name" value="F-box only protein 5"/>
    <property type="match status" value="1"/>
</dbReference>
<dbReference type="GO" id="GO:0070126">
    <property type="term" value="P:mitochondrial translational termination"/>
    <property type="evidence" value="ECO:0007669"/>
    <property type="project" value="UniProtKB-ARBA"/>
</dbReference>
<dbReference type="GO" id="GO:0016149">
    <property type="term" value="F:translation release factor activity, codon specific"/>
    <property type="evidence" value="ECO:0007669"/>
    <property type="project" value="UniProtKB-ARBA"/>
</dbReference>
<proteinExistence type="inferred from homology"/>
<evidence type="ECO:0000313" key="20">
    <source>
        <dbReference type="Ensembl" id="ENSPLOP00000002970.1"/>
    </source>
</evidence>
<reference evidence="20" key="3">
    <citation type="submission" date="2025-09" db="UniProtKB">
        <authorList>
            <consortium name="Ensembl"/>
        </authorList>
    </citation>
    <scope>IDENTIFICATION</scope>
</reference>
<dbReference type="Gene3D" id="3.30.160.20">
    <property type="match status" value="1"/>
</dbReference>
<dbReference type="PROSITE" id="PS51872">
    <property type="entry name" value="ZF_ZBR"/>
    <property type="match status" value="1"/>
</dbReference>
<evidence type="ECO:0000256" key="9">
    <source>
        <dbReference type="ARBA" id="ARBA00022917"/>
    </source>
</evidence>
<dbReference type="InterPro" id="IPR000352">
    <property type="entry name" value="Pep_chain_release_fac_I"/>
</dbReference>
<dbReference type="InterPro" id="IPR005139">
    <property type="entry name" value="PCRF"/>
</dbReference>
<dbReference type="Gene3D" id="6.10.140.1950">
    <property type="match status" value="1"/>
</dbReference>
<feature type="compositionally biased region" description="Basic and acidic residues" evidence="18">
    <location>
        <begin position="675"/>
        <end position="688"/>
    </location>
</feature>
<feature type="domain" description="ZBR-type" evidence="19">
    <location>
        <begin position="712"/>
        <end position="760"/>
    </location>
</feature>
<dbReference type="Gene3D" id="3.30.70.1660">
    <property type="match status" value="1"/>
</dbReference>
<keyword evidence="6 16" id="KW-0863">Zinc-finger</keyword>
<keyword evidence="11 17" id="KW-0175">Coiled coil</keyword>
<evidence type="ECO:0000256" key="12">
    <source>
        <dbReference type="ARBA" id="ARBA00023128"/>
    </source>
</evidence>
<evidence type="ECO:0000256" key="10">
    <source>
        <dbReference type="ARBA" id="ARBA00022946"/>
    </source>
</evidence>
<dbReference type="Pfam" id="PF00646">
    <property type="entry name" value="F-box"/>
    <property type="match status" value="1"/>
</dbReference>
<dbReference type="FunFam" id="3.30.160.20:FF:000004">
    <property type="entry name" value="Peptide chain release factor 1"/>
    <property type="match status" value="1"/>
</dbReference>
<dbReference type="Ensembl" id="ENSPLOT00000003258.1">
    <property type="protein sequence ID" value="ENSPLOP00000002970.1"/>
    <property type="gene ID" value="ENSPLOG00000002097.1"/>
</dbReference>
<dbReference type="FunFam" id="3.30.70.1660:FF:000004">
    <property type="entry name" value="Peptide chain release factor 1"/>
    <property type="match status" value="1"/>
</dbReference>
<keyword evidence="12" id="KW-0496">Mitochondrion</keyword>
<evidence type="ECO:0000256" key="13">
    <source>
        <dbReference type="ARBA" id="ARBA00055528"/>
    </source>
</evidence>
<dbReference type="PROSITE" id="PS00745">
    <property type="entry name" value="RF_PROK_I"/>
    <property type="match status" value="1"/>
</dbReference>
<comment type="function">
    <text evidence="13">Mitochondrial peptide chain release factor that directs the termination of translation in response to the peptide chain termination codons UAA and UAG.</text>
</comment>
<evidence type="ECO:0000256" key="18">
    <source>
        <dbReference type="SAM" id="MobiDB-lite"/>
    </source>
</evidence>
<dbReference type="SMART" id="SM00937">
    <property type="entry name" value="PCRF"/>
    <property type="match status" value="1"/>
</dbReference>
<dbReference type="UniPathway" id="UPA00143"/>
<evidence type="ECO:0000256" key="4">
    <source>
        <dbReference type="ARBA" id="ARBA00022481"/>
    </source>
</evidence>
<dbReference type="PANTHER" id="PTHR43804:SF3">
    <property type="entry name" value="PEPTIDE CHAIN RELEASE FACTOR 1-LIKE, MITOCHONDRIAL"/>
    <property type="match status" value="1"/>
</dbReference>
<keyword evidence="9" id="KW-0648">Protein biosynthesis</keyword>
<evidence type="ECO:0000256" key="17">
    <source>
        <dbReference type="SAM" id="Coils"/>
    </source>
</evidence>
<reference evidence="20" key="1">
    <citation type="journal article" date="2019" name="bioRxiv">
        <title>Long live the king: chromosome-level assembly of the lion (Panthera leo) using linked-read, Hi-C, and long read data.</title>
        <authorList>
            <person name="Armstrong E.E."/>
            <person name="Taylor R.W."/>
            <person name="Miller D.E."/>
            <person name="Kaelin C."/>
            <person name="Barsh G."/>
            <person name="Hadly E.A."/>
            <person name="Petrov D."/>
        </authorList>
    </citation>
    <scope>NUCLEOTIDE SEQUENCE [LARGE SCALE GENOMIC DNA]</scope>
</reference>
<evidence type="ECO:0000259" key="19">
    <source>
        <dbReference type="PROSITE" id="PS51872"/>
    </source>
</evidence>
<evidence type="ECO:0000256" key="15">
    <source>
        <dbReference type="ARBA" id="ARBA00082737"/>
    </source>
</evidence>
<evidence type="ECO:0000256" key="7">
    <source>
        <dbReference type="ARBA" id="ARBA00022786"/>
    </source>
</evidence>
<dbReference type="AlphaFoldDB" id="A0A8C9CYK3"/>
<keyword evidence="8" id="KW-0862">Zinc</keyword>
<accession>A0A8C9CYK3</accession>
<comment type="subcellular location">
    <subcellularLocation>
        <location evidence="1">Mitochondrion</location>
    </subcellularLocation>
</comment>
<dbReference type="PANTHER" id="PTHR43804">
    <property type="entry name" value="LD18447P"/>
    <property type="match status" value="1"/>
</dbReference>
<evidence type="ECO:0000256" key="1">
    <source>
        <dbReference type="ARBA" id="ARBA00004173"/>
    </source>
</evidence>
<evidence type="ECO:0000256" key="8">
    <source>
        <dbReference type="ARBA" id="ARBA00022833"/>
    </source>
</evidence>
<feature type="region of interest" description="Disordered" evidence="18">
    <location>
        <begin position="670"/>
        <end position="696"/>
    </location>
</feature>
<keyword evidence="10" id="KW-0809">Transit peptide</keyword>
<comment type="similarity">
    <text evidence="3">Belongs to the prokaryotic/mitochondrial release factor family.</text>
</comment>
<dbReference type="FunFam" id="3.30.70.1660:FF:000011">
    <property type="entry name" value="Peptide chain release factor 1-like, mitochondrial"/>
    <property type="match status" value="1"/>
</dbReference>
<gene>
    <name evidence="20" type="primary">FBXO5</name>
</gene>
<dbReference type="Gene3D" id="1.20.1280.50">
    <property type="match status" value="1"/>
</dbReference>
<evidence type="ECO:0000256" key="2">
    <source>
        <dbReference type="ARBA" id="ARBA00004906"/>
    </source>
</evidence>
<keyword evidence="4" id="KW-0488">Methylation</keyword>
<evidence type="ECO:0000256" key="3">
    <source>
        <dbReference type="ARBA" id="ARBA00010835"/>
    </source>
</evidence>
<dbReference type="NCBIfam" id="NF001859">
    <property type="entry name" value="PRK00591.1"/>
    <property type="match status" value="1"/>
</dbReference>
<dbReference type="InterPro" id="IPR045853">
    <property type="entry name" value="Pep_chain_release_fac_I_sf"/>
</dbReference>
<dbReference type="FunFam" id="1.20.1280.50:FF:000043">
    <property type="entry name" value="F-box only protein 5"/>
    <property type="match status" value="1"/>
</dbReference>
<organism evidence="20 21">
    <name type="scientific">Panthera leo</name>
    <name type="common">Lion</name>
    <dbReference type="NCBI Taxonomy" id="9689"/>
    <lineage>
        <taxon>Eukaryota</taxon>
        <taxon>Metazoa</taxon>
        <taxon>Chordata</taxon>
        <taxon>Craniata</taxon>
        <taxon>Vertebrata</taxon>
        <taxon>Euteleostomi</taxon>
        <taxon>Mammalia</taxon>
        <taxon>Eutheria</taxon>
        <taxon>Laurasiatheria</taxon>
        <taxon>Carnivora</taxon>
        <taxon>Feliformia</taxon>
        <taxon>Felidae</taxon>
        <taxon>Pantherinae</taxon>
        <taxon>Panthera</taxon>
    </lineage>
</organism>
<evidence type="ECO:0000256" key="5">
    <source>
        <dbReference type="ARBA" id="ARBA00022723"/>
    </source>
</evidence>
<dbReference type="Pfam" id="PF00472">
    <property type="entry name" value="RF-1"/>
    <property type="match status" value="1"/>
</dbReference>
<keyword evidence="21" id="KW-1185">Reference proteome</keyword>
<evidence type="ECO:0000256" key="6">
    <source>
        <dbReference type="ARBA" id="ARBA00022771"/>
    </source>
</evidence>
<dbReference type="GO" id="GO:0016567">
    <property type="term" value="P:protein ubiquitination"/>
    <property type="evidence" value="ECO:0007669"/>
    <property type="project" value="UniProtKB-UniPathway"/>
</dbReference>
<dbReference type="InterPro" id="IPR050057">
    <property type="entry name" value="Prokaryotic/Mito_RF"/>
</dbReference>
<dbReference type="Proteomes" id="UP000694399">
    <property type="component" value="Chromosome B3"/>
</dbReference>
<comment type="pathway">
    <text evidence="2">Protein modification; protein ubiquitination.</text>
</comment>
<reference evidence="20" key="2">
    <citation type="submission" date="2025-08" db="UniProtKB">
        <authorList>
            <consortium name="Ensembl"/>
        </authorList>
    </citation>
    <scope>IDENTIFICATION</scope>
</reference>
<dbReference type="GeneTree" id="ENSGT00940000155683"/>
<sequence>MRSRLLFSAARCLRAFRAISPARRHLKCGSLPLEELFAPGGPLRTFLERRARCEAQLQFGGSELLAVAKLLSDKEQELQETEHLLHDENEDLRKLAENEITSCQKQITQLKHQIILLLVPSEETDENDLILEVTAGVGGQEAMLFTSEMFDMYQQYAAFKRWHFETLEYFPSEIGGLRHASASIGGVEAYKHLKFEGGVHRVQRVPKTEKQGRIHTSTMTVAILPQPTEINLVINPKDLRIDTKRASGAGGQHVNTTDSAVRIVHLPTGVVSECQQERSQLKNREMAMKKLRAKLYSMHLEEETNKRYSARKIQVGTKGRSEKIRTYNFPQNRVTDHRINKSLHDLETFMQGEYLLDELVQSLKDYADYECCKEESSTLSVKMKCDFSYNHIHSGLKLVKPDDSGRQGSCTPAYLEGSYKDCIKDYVRLSDIGSPIVSPRIVELESENENKLFHNKENQHVQQILDSSNEIEELETSGPYEDSGYTSFSQQSGFNEHEESSLPLENFSDSPQSCLLQMQSPEQYPSKNLLPALHFAKMVCSTLKKNTKRNPKIDWEKLKECIFSGNFGLQNIIGRKMGLEYVDILSELFRRGLRHLLANILTQLNDMDLINVSKVSTTWKKILDDDKRALQLYNKAIERVNEKNVKFSPHASTREYVMFRTALASVQKSAAQAHPKKDAQTKLSHPGDQKGSTYSRHNEFSEVAKTLKENESLKACIRCNSPAKYDCYLQRAICKREGCGFDYCTRCLCNYHTTNECSNGKPLKANYKTGPLPGTKTSKKNLRRL</sequence>
<evidence type="ECO:0000256" key="11">
    <source>
        <dbReference type="ARBA" id="ARBA00023054"/>
    </source>
</evidence>
<dbReference type="SUPFAM" id="SSF75620">
    <property type="entry name" value="Release factor"/>
    <property type="match status" value="1"/>
</dbReference>
<name>A0A8C9CYK3_PANLE</name>
<dbReference type="InterPro" id="IPR001810">
    <property type="entry name" value="F-box_dom"/>
</dbReference>
<evidence type="ECO:0000313" key="21">
    <source>
        <dbReference type="Proteomes" id="UP000694399"/>
    </source>
</evidence>
<dbReference type="GO" id="GO:0008270">
    <property type="term" value="F:zinc ion binding"/>
    <property type="evidence" value="ECO:0007669"/>
    <property type="project" value="UniProtKB-KW"/>
</dbReference>
<keyword evidence="5" id="KW-0479">Metal-binding</keyword>
<keyword evidence="7" id="KW-0833">Ubl conjugation pathway</keyword>
<evidence type="ECO:0000256" key="14">
    <source>
        <dbReference type="ARBA" id="ARBA00070847"/>
    </source>
</evidence>
<dbReference type="InterPro" id="IPR044064">
    <property type="entry name" value="ZF_ZBR"/>
</dbReference>